<name>A0A2H3JBA9_WOLCO</name>
<sequence>MSKRIKGVEELPVMGFHCLPWSVFSMSRQSHTSSGFSLPRPDDRVKLRSRSLDIVEWLSLPSSSGLQLPAPNHGSYTDPETGLIVLDYSSSYVSHRSSSPTELPKLILVPQPQCIPTDEPNGKVPLANGPCAPGNRQRVEFNLHDMPPGIGVRMSFFQSSSRNVDFDQQLKDRSKRVILTGSSGRPLKHIDLVINWPGYPVGSRRYKHRIDLVGKGHIPPMTVGQLAQDISRQFNTFILTCQEMEGPLPEMTRWAFTEGGITIDDLWLVSLFQVDGTHYMAEVKTYDRFRP</sequence>
<dbReference type="EMBL" id="KB468009">
    <property type="protein sequence ID" value="PCH39542.1"/>
    <property type="molecule type" value="Genomic_DNA"/>
</dbReference>
<dbReference type="AlphaFoldDB" id="A0A2H3JBA9"/>
<organism evidence="1 2">
    <name type="scientific">Wolfiporia cocos (strain MD-104)</name>
    <name type="common">Brown rot fungus</name>
    <dbReference type="NCBI Taxonomy" id="742152"/>
    <lineage>
        <taxon>Eukaryota</taxon>
        <taxon>Fungi</taxon>
        <taxon>Dikarya</taxon>
        <taxon>Basidiomycota</taxon>
        <taxon>Agaricomycotina</taxon>
        <taxon>Agaricomycetes</taxon>
        <taxon>Polyporales</taxon>
        <taxon>Phaeolaceae</taxon>
        <taxon>Wolfiporia</taxon>
    </lineage>
</organism>
<keyword evidence="2" id="KW-1185">Reference proteome</keyword>
<protein>
    <submittedName>
        <fullName evidence="1">Uncharacterized protein</fullName>
    </submittedName>
</protein>
<accession>A0A2H3JBA9</accession>
<evidence type="ECO:0000313" key="1">
    <source>
        <dbReference type="EMBL" id="PCH39542.1"/>
    </source>
</evidence>
<evidence type="ECO:0000313" key="2">
    <source>
        <dbReference type="Proteomes" id="UP000218811"/>
    </source>
</evidence>
<dbReference type="Proteomes" id="UP000218811">
    <property type="component" value="Unassembled WGS sequence"/>
</dbReference>
<reference evidence="1 2" key="1">
    <citation type="journal article" date="2012" name="Science">
        <title>The Paleozoic origin of enzymatic lignin decomposition reconstructed from 31 fungal genomes.</title>
        <authorList>
            <person name="Floudas D."/>
            <person name="Binder M."/>
            <person name="Riley R."/>
            <person name="Barry K."/>
            <person name="Blanchette R.A."/>
            <person name="Henrissat B."/>
            <person name="Martinez A.T."/>
            <person name="Otillar R."/>
            <person name="Spatafora J.W."/>
            <person name="Yadav J.S."/>
            <person name="Aerts A."/>
            <person name="Benoit I."/>
            <person name="Boyd A."/>
            <person name="Carlson A."/>
            <person name="Copeland A."/>
            <person name="Coutinho P.M."/>
            <person name="de Vries R.P."/>
            <person name="Ferreira P."/>
            <person name="Findley K."/>
            <person name="Foster B."/>
            <person name="Gaskell J."/>
            <person name="Glotzer D."/>
            <person name="Gorecki P."/>
            <person name="Heitman J."/>
            <person name="Hesse C."/>
            <person name="Hori C."/>
            <person name="Igarashi K."/>
            <person name="Jurgens J.A."/>
            <person name="Kallen N."/>
            <person name="Kersten P."/>
            <person name="Kohler A."/>
            <person name="Kuees U."/>
            <person name="Kumar T.K.A."/>
            <person name="Kuo A."/>
            <person name="LaButti K."/>
            <person name="Larrondo L.F."/>
            <person name="Lindquist E."/>
            <person name="Ling A."/>
            <person name="Lombard V."/>
            <person name="Lucas S."/>
            <person name="Lundell T."/>
            <person name="Martin R."/>
            <person name="McLaughlin D.J."/>
            <person name="Morgenstern I."/>
            <person name="Morin E."/>
            <person name="Murat C."/>
            <person name="Nagy L.G."/>
            <person name="Nolan M."/>
            <person name="Ohm R.A."/>
            <person name="Patyshakuliyeva A."/>
            <person name="Rokas A."/>
            <person name="Ruiz-Duenas F.J."/>
            <person name="Sabat G."/>
            <person name="Salamov A."/>
            <person name="Samejima M."/>
            <person name="Schmutz J."/>
            <person name="Slot J.C."/>
            <person name="St John F."/>
            <person name="Stenlid J."/>
            <person name="Sun H."/>
            <person name="Sun S."/>
            <person name="Syed K."/>
            <person name="Tsang A."/>
            <person name="Wiebenga A."/>
            <person name="Young D."/>
            <person name="Pisabarro A."/>
            <person name="Eastwood D.C."/>
            <person name="Martin F."/>
            <person name="Cullen D."/>
            <person name="Grigoriev I.V."/>
            <person name="Hibbett D.S."/>
        </authorList>
    </citation>
    <scope>NUCLEOTIDE SEQUENCE [LARGE SCALE GENOMIC DNA]</scope>
    <source>
        <strain evidence="1 2">MD-104</strain>
    </source>
</reference>
<dbReference type="OrthoDB" id="2662268at2759"/>
<gene>
    <name evidence="1" type="ORF">WOLCODRAFT_168003</name>
</gene>
<proteinExistence type="predicted"/>